<comment type="caution">
    <text evidence="1">The sequence shown here is derived from an EMBL/GenBank/DDBJ whole genome shotgun (WGS) entry which is preliminary data.</text>
</comment>
<evidence type="ECO:0008006" key="2">
    <source>
        <dbReference type="Google" id="ProtNLM"/>
    </source>
</evidence>
<sequence>MIIDIRGSHGSGKSHIVHSILHNKVQHSILRDDLLVGIFVPELSLAILGDYSVNCGGCDQIRTADEICQRVREFAGMKEVKHVLLEGILVAHTFQRYSDLANEMDEYVFCFIEVPLVECVRRVRARRVERGKKPDFDLFHITADHKRIHQRLPTKFIEAGHRVVYIDGSTGDAGTRRILELLNE</sequence>
<accession>X0Z6U8</accession>
<dbReference type="Gene3D" id="3.40.50.300">
    <property type="entry name" value="P-loop containing nucleotide triphosphate hydrolases"/>
    <property type="match status" value="1"/>
</dbReference>
<dbReference type="EMBL" id="BART01008645">
    <property type="protein sequence ID" value="GAG56093.1"/>
    <property type="molecule type" value="Genomic_DNA"/>
</dbReference>
<evidence type="ECO:0000313" key="1">
    <source>
        <dbReference type="EMBL" id="GAG56093.1"/>
    </source>
</evidence>
<protein>
    <recommendedName>
        <fullName evidence="2">UDP-N-acetylglucosamine kinase</fullName>
    </recommendedName>
</protein>
<dbReference type="InterPro" id="IPR027417">
    <property type="entry name" value="P-loop_NTPase"/>
</dbReference>
<dbReference type="SUPFAM" id="SSF52540">
    <property type="entry name" value="P-loop containing nucleoside triphosphate hydrolases"/>
    <property type="match status" value="1"/>
</dbReference>
<gene>
    <name evidence="1" type="ORF">S01H4_19385</name>
</gene>
<name>X0Z6U8_9ZZZZ</name>
<organism evidence="1">
    <name type="scientific">marine sediment metagenome</name>
    <dbReference type="NCBI Taxonomy" id="412755"/>
    <lineage>
        <taxon>unclassified sequences</taxon>
        <taxon>metagenomes</taxon>
        <taxon>ecological metagenomes</taxon>
    </lineage>
</organism>
<dbReference type="AlphaFoldDB" id="X0Z6U8"/>
<proteinExistence type="predicted"/>
<reference evidence="1" key="1">
    <citation type="journal article" date="2014" name="Front. Microbiol.">
        <title>High frequency of phylogenetically diverse reductive dehalogenase-homologous genes in deep subseafloor sedimentary metagenomes.</title>
        <authorList>
            <person name="Kawai M."/>
            <person name="Futagami T."/>
            <person name="Toyoda A."/>
            <person name="Takaki Y."/>
            <person name="Nishi S."/>
            <person name="Hori S."/>
            <person name="Arai W."/>
            <person name="Tsubouchi T."/>
            <person name="Morono Y."/>
            <person name="Uchiyama I."/>
            <person name="Ito T."/>
            <person name="Fujiyama A."/>
            <person name="Inagaki F."/>
            <person name="Takami H."/>
        </authorList>
    </citation>
    <scope>NUCLEOTIDE SEQUENCE</scope>
    <source>
        <strain evidence="1">Expedition CK06-06</strain>
    </source>
</reference>